<dbReference type="Gene3D" id="3.40.50.300">
    <property type="entry name" value="P-loop containing nucleotide triphosphate hydrolases"/>
    <property type="match status" value="2"/>
</dbReference>
<evidence type="ECO:0000256" key="3">
    <source>
        <dbReference type="ARBA" id="ARBA00022741"/>
    </source>
</evidence>
<feature type="domain" description="ABC transporter" evidence="6">
    <location>
        <begin position="281"/>
        <end position="523"/>
    </location>
</feature>
<evidence type="ECO:0000259" key="6">
    <source>
        <dbReference type="PROSITE" id="PS50893"/>
    </source>
</evidence>
<comment type="caution">
    <text evidence="7">The sequence shown here is derived from an EMBL/GenBank/DDBJ whole genome shotgun (WGS) entry which is preliminary data.</text>
</comment>
<evidence type="ECO:0000256" key="5">
    <source>
        <dbReference type="SAM" id="MobiDB-lite"/>
    </source>
</evidence>
<dbReference type="PANTHER" id="PTHR43790:SF9">
    <property type="entry name" value="GALACTOFURANOSE TRANSPORTER ATP-BINDING PROTEIN YTFR"/>
    <property type="match status" value="1"/>
</dbReference>
<evidence type="ECO:0000256" key="4">
    <source>
        <dbReference type="ARBA" id="ARBA00022840"/>
    </source>
</evidence>
<protein>
    <submittedName>
        <fullName evidence="7">Sugar ABC transporter ATP-binding protein</fullName>
    </submittedName>
</protein>
<evidence type="ECO:0000313" key="8">
    <source>
        <dbReference type="Proteomes" id="UP001598352"/>
    </source>
</evidence>
<evidence type="ECO:0000256" key="1">
    <source>
        <dbReference type="ARBA" id="ARBA00022448"/>
    </source>
</evidence>
<keyword evidence="4 7" id="KW-0067">ATP-binding</keyword>
<dbReference type="SUPFAM" id="SSF52540">
    <property type="entry name" value="P-loop containing nucleoside triphosphate hydrolases"/>
    <property type="match status" value="2"/>
</dbReference>
<keyword evidence="1" id="KW-0813">Transport</keyword>
<dbReference type="InterPro" id="IPR003439">
    <property type="entry name" value="ABC_transporter-like_ATP-bd"/>
</dbReference>
<accession>A0ABW6F678</accession>
<feature type="region of interest" description="Disordered" evidence="5">
    <location>
        <begin position="521"/>
        <end position="565"/>
    </location>
</feature>
<dbReference type="PANTHER" id="PTHR43790">
    <property type="entry name" value="CARBOHYDRATE TRANSPORT ATP-BINDING PROTEIN MG119-RELATED"/>
    <property type="match status" value="1"/>
</dbReference>
<proteinExistence type="predicted"/>
<dbReference type="Pfam" id="PF00005">
    <property type="entry name" value="ABC_tran"/>
    <property type="match status" value="2"/>
</dbReference>
<reference evidence="7 8" key="1">
    <citation type="submission" date="2024-09" db="EMBL/GenBank/DDBJ databases">
        <title>The Natural Products Discovery Center: Release of the First 8490 Sequenced Strains for Exploring Actinobacteria Biosynthetic Diversity.</title>
        <authorList>
            <person name="Kalkreuter E."/>
            <person name="Kautsar S.A."/>
            <person name="Yang D."/>
            <person name="Bader C.D."/>
            <person name="Teijaro C.N."/>
            <person name="Fluegel L."/>
            <person name="Davis C.M."/>
            <person name="Simpson J.R."/>
            <person name="Lauterbach L."/>
            <person name="Steele A.D."/>
            <person name="Gui C."/>
            <person name="Meng S."/>
            <person name="Li G."/>
            <person name="Viehrig K."/>
            <person name="Ye F."/>
            <person name="Su P."/>
            <person name="Kiefer A.F."/>
            <person name="Nichols A."/>
            <person name="Cepeda A.J."/>
            <person name="Yan W."/>
            <person name="Fan B."/>
            <person name="Jiang Y."/>
            <person name="Adhikari A."/>
            <person name="Zheng C.-J."/>
            <person name="Schuster L."/>
            <person name="Cowan T.M."/>
            <person name="Smanski M.J."/>
            <person name="Chevrette M.G."/>
            <person name="De Carvalho L.P.S."/>
            <person name="Shen B."/>
        </authorList>
    </citation>
    <scope>NUCLEOTIDE SEQUENCE [LARGE SCALE GENOMIC DNA]</scope>
    <source>
        <strain evidence="7 8">NPDC058428</strain>
    </source>
</reference>
<dbReference type="InterPro" id="IPR003593">
    <property type="entry name" value="AAA+_ATPase"/>
</dbReference>
<dbReference type="InterPro" id="IPR017871">
    <property type="entry name" value="ABC_transporter-like_CS"/>
</dbReference>
<dbReference type="Proteomes" id="UP001598352">
    <property type="component" value="Unassembled WGS sequence"/>
</dbReference>
<dbReference type="EMBL" id="JBHXKZ010000016">
    <property type="protein sequence ID" value="MFD4824860.1"/>
    <property type="molecule type" value="Genomic_DNA"/>
</dbReference>
<evidence type="ECO:0000313" key="7">
    <source>
        <dbReference type="EMBL" id="MFD4824860.1"/>
    </source>
</evidence>
<sequence>MAPTQATPPHPETAGAGAAVAEPVLEARSVSKRFPGVVALDDVSFALRAGEVHALVGENGAGKSTLIKVLTGVYQSDEGEVRVSGEPVRFARPFEAQQAGISTIYQEVNLVPLMSVARNIFLGREPKNRFGLIDFPRMNRETTELLDGFGVRVDPKRPLHTLGIGTQQMVALARAVSVQAQVVIMDEPTSSLEPREVETLFRVIENLRGQGIAVLYVSHRMDELYRICDRVTVLRDGRHIHTGELAPLERMQLVSMMLGRDMAEVRRDGLTGFAAEGHDAARTPVLTATGLDRRHQLHDISVELYAGEVLGLGGLLGSGRSETAKALTGALPLDGGEITVDGKRIGRPTPAAAIRAGISMLPEDRKAEGIVPGLSVRENIVLAAMPRLSKAGIVSRAKQDRIVDIFMKRLRIKASSPEQKVGELSGGNQQKVLLARWLCLEPKVLLLDEPTRGIDVGAKAEVQSLIDELAREGLAVLLISSDIEELIEGADRIVVLRGGAVAGELAGDEVDESRLLEVLADHTPGAVPADRTPDAVLSDRTPGAAPGDHTPEPGGKVPAGQEDPR</sequence>
<dbReference type="GO" id="GO:0005524">
    <property type="term" value="F:ATP binding"/>
    <property type="evidence" value="ECO:0007669"/>
    <property type="project" value="UniProtKB-KW"/>
</dbReference>
<dbReference type="CDD" id="cd03215">
    <property type="entry name" value="ABC_Carb_Monos_II"/>
    <property type="match status" value="1"/>
</dbReference>
<dbReference type="RefSeq" id="WP_382774761.1">
    <property type="nucleotide sequence ID" value="NZ_JBHXKZ010000016.1"/>
</dbReference>
<feature type="domain" description="ABC transporter" evidence="6">
    <location>
        <begin position="25"/>
        <end position="261"/>
    </location>
</feature>
<evidence type="ECO:0000256" key="2">
    <source>
        <dbReference type="ARBA" id="ARBA00022737"/>
    </source>
</evidence>
<dbReference type="SMART" id="SM00382">
    <property type="entry name" value="AAA"/>
    <property type="match status" value="2"/>
</dbReference>
<gene>
    <name evidence="7" type="ORF">ACFWOQ_20005</name>
</gene>
<name>A0ABW6F678_9ACTN</name>
<dbReference type="PROSITE" id="PS00211">
    <property type="entry name" value="ABC_TRANSPORTER_1"/>
    <property type="match status" value="1"/>
</dbReference>
<dbReference type="InterPro" id="IPR027417">
    <property type="entry name" value="P-loop_NTPase"/>
</dbReference>
<organism evidence="7 8">
    <name type="scientific">Streptomyces rubiginosohelvolus</name>
    <dbReference type="NCBI Taxonomy" id="67362"/>
    <lineage>
        <taxon>Bacteria</taxon>
        <taxon>Bacillati</taxon>
        <taxon>Actinomycetota</taxon>
        <taxon>Actinomycetes</taxon>
        <taxon>Kitasatosporales</taxon>
        <taxon>Streptomycetaceae</taxon>
        <taxon>Streptomyces</taxon>
    </lineage>
</organism>
<dbReference type="InterPro" id="IPR050107">
    <property type="entry name" value="ABC_carbohydrate_import_ATPase"/>
</dbReference>
<keyword evidence="3" id="KW-0547">Nucleotide-binding</keyword>
<dbReference type="PROSITE" id="PS50893">
    <property type="entry name" value="ABC_TRANSPORTER_2"/>
    <property type="match status" value="2"/>
</dbReference>
<keyword evidence="8" id="KW-1185">Reference proteome</keyword>
<dbReference type="CDD" id="cd03216">
    <property type="entry name" value="ABC_Carb_Monos_I"/>
    <property type="match status" value="1"/>
</dbReference>
<keyword evidence="2" id="KW-0677">Repeat</keyword>